<evidence type="ECO:0000313" key="12">
    <source>
        <dbReference type="EMBL" id="EXJ54631.1"/>
    </source>
</evidence>
<evidence type="ECO:0000256" key="7">
    <source>
        <dbReference type="ARBA" id="ARBA00023242"/>
    </source>
</evidence>
<sequence length="650" mass="71271">MNITSSLVSERDRALLGGDYNAYHAQATRKVQNLRRRLGAATRGRKYTPKAPVTAENVSKNAEWVQLLLASSERAWASAMAMKSAQSPENTQKPMPGSTKRQIASRLRRAITHADNLVNILQDRNTTGAKVLDDLEARAYLSMLKGSLDFEKGSWQACIQNYSVAQVIYSTLARSAKIDAYKDLLSGIVDPSIRYAAYQLKMPRTKALNEIVIESFPHSEATVRQEIEEIDPQAFSVAAEAAPTKGGPKEIPSTLSWRSRKVKLEDANISQALGLSKEKEEDLVSSFKSFRDGSLSAKDLATAYEEVITARQDAADATKTAIDELVAEGVDTGDARMQSLQITRTAVNYAVIEWRIGRNRVLCGASDDGLAFEDEKPKQPLKPRKDGKPRAPKQESTGRKMSRLRERLALYDSILQSLDAVKELPGVMADAPFIEELDAKRAYFRALKCLAVGRSHAISDHIPNALALYARALELAETAASKLGAPTTADNATPPNLGISSQQIHLTTSTLRKLVLRYRALADLKSSNANATSDAASSPTAATAPKPAPLIERLSHNTYIPNLDLTNLVNYPPKLRPVPVKPLFFDLAWNYIKYPGQKGPEDDLQPGAREDVLMHDAGARTATNGPVSEPDTKEDRRAPPKRGWFGFGRS</sequence>
<evidence type="ECO:0000256" key="4">
    <source>
        <dbReference type="ARBA" id="ARBA00022490"/>
    </source>
</evidence>
<dbReference type="GO" id="GO:0005047">
    <property type="term" value="F:signal recognition particle binding"/>
    <property type="evidence" value="ECO:0007669"/>
    <property type="project" value="InterPro"/>
</dbReference>
<comment type="function">
    <text evidence="10">Component of the signal recognition particle (SRP) complex, a ribonucleoprotein complex that mediates the cotranslational targeting of secretory and membrane proteins to the endoplasmic reticulum (ER). The SRP complex interacts with the signal sequence in nascent secretory and membrane proteins and directs them to the membrane of the ER.</text>
</comment>
<evidence type="ECO:0000256" key="9">
    <source>
        <dbReference type="ARBA" id="ARBA00029498"/>
    </source>
</evidence>
<dbReference type="HOGENOM" id="CLU_018649_2_0_1"/>
<name>W9VR40_9EURO</name>
<dbReference type="PANTHER" id="PTHR12860:SF0">
    <property type="entry name" value="SIGNAL RECOGNITION PARTICLE SUBUNIT SRP68"/>
    <property type="match status" value="1"/>
</dbReference>
<evidence type="ECO:0000313" key="13">
    <source>
        <dbReference type="Proteomes" id="UP000019473"/>
    </source>
</evidence>
<keyword evidence="6 10" id="KW-0733">Signal recognition particle</keyword>
<gene>
    <name evidence="12" type="ORF">A1O7_09972</name>
</gene>
<protein>
    <recommendedName>
        <fullName evidence="9 10">Signal recognition particle subunit SRP68</fullName>
        <shortName evidence="10">SRP68</shortName>
    </recommendedName>
</protein>
<organism evidence="12 13">
    <name type="scientific">Cladophialophora yegresii CBS 114405</name>
    <dbReference type="NCBI Taxonomy" id="1182544"/>
    <lineage>
        <taxon>Eukaryota</taxon>
        <taxon>Fungi</taxon>
        <taxon>Dikarya</taxon>
        <taxon>Ascomycota</taxon>
        <taxon>Pezizomycotina</taxon>
        <taxon>Eurotiomycetes</taxon>
        <taxon>Chaetothyriomycetidae</taxon>
        <taxon>Chaetothyriales</taxon>
        <taxon>Herpotrichiellaceae</taxon>
        <taxon>Cladophialophora</taxon>
    </lineage>
</organism>
<keyword evidence="8 10" id="KW-0687">Ribonucleoprotein</keyword>
<keyword evidence="5 10" id="KW-0694">RNA-binding</keyword>
<dbReference type="GO" id="GO:0005730">
    <property type="term" value="C:nucleolus"/>
    <property type="evidence" value="ECO:0007669"/>
    <property type="project" value="UniProtKB-SubCell"/>
</dbReference>
<accession>W9VR40</accession>
<comment type="similarity">
    <text evidence="3 10">Belongs to the SRP68 family.</text>
</comment>
<evidence type="ECO:0000256" key="6">
    <source>
        <dbReference type="ARBA" id="ARBA00023135"/>
    </source>
</evidence>
<dbReference type="PANTHER" id="PTHR12860">
    <property type="entry name" value="SIGNAL RECOGNITION PARTICLE 68 KDA PROTEIN"/>
    <property type="match status" value="1"/>
</dbReference>
<dbReference type="Proteomes" id="UP000019473">
    <property type="component" value="Unassembled WGS sequence"/>
</dbReference>
<keyword evidence="13" id="KW-1185">Reference proteome</keyword>
<dbReference type="GO" id="GO:0006614">
    <property type="term" value="P:SRP-dependent cotranslational protein targeting to membrane"/>
    <property type="evidence" value="ECO:0007669"/>
    <property type="project" value="InterPro"/>
</dbReference>
<dbReference type="GO" id="GO:0030942">
    <property type="term" value="F:endoplasmic reticulum signal peptide binding"/>
    <property type="evidence" value="ECO:0007669"/>
    <property type="project" value="InterPro"/>
</dbReference>
<dbReference type="Gene3D" id="1.10.3450.40">
    <property type="entry name" value="Signal recognition particle, SRP68 subunit, RNA-binding domain"/>
    <property type="match status" value="1"/>
</dbReference>
<dbReference type="STRING" id="1182544.W9VR40"/>
<evidence type="ECO:0000256" key="3">
    <source>
        <dbReference type="ARBA" id="ARBA00009352"/>
    </source>
</evidence>
<comment type="caution">
    <text evidence="12">The sequence shown here is derived from an EMBL/GenBank/DDBJ whole genome shotgun (WGS) entry which is preliminary data.</text>
</comment>
<dbReference type="GeneID" id="19184531"/>
<dbReference type="PIRSF" id="PIRSF038995">
    <property type="entry name" value="SRP68"/>
    <property type="match status" value="1"/>
</dbReference>
<dbReference type="VEuPathDB" id="FungiDB:A1O7_09972"/>
<dbReference type="eggNOG" id="KOG2460">
    <property type="taxonomic scope" value="Eukaryota"/>
</dbReference>
<comment type="subcellular location">
    <subcellularLocation>
        <location evidence="1 10">Cytoplasm</location>
    </subcellularLocation>
    <subcellularLocation>
        <location evidence="2">Nucleus</location>
        <location evidence="2">Nucleolus</location>
    </subcellularLocation>
</comment>
<feature type="region of interest" description="Disordered" evidence="11">
    <location>
        <begin position="599"/>
        <end position="650"/>
    </location>
</feature>
<reference evidence="12 13" key="1">
    <citation type="submission" date="2013-03" db="EMBL/GenBank/DDBJ databases">
        <title>The Genome Sequence of Cladophialophora yegresii CBS 114405.</title>
        <authorList>
            <consortium name="The Broad Institute Genomics Platform"/>
            <person name="Cuomo C."/>
            <person name="de Hoog S."/>
            <person name="Gorbushina A."/>
            <person name="Walker B."/>
            <person name="Young S.K."/>
            <person name="Zeng Q."/>
            <person name="Gargeya S."/>
            <person name="Fitzgerald M."/>
            <person name="Haas B."/>
            <person name="Abouelleil A."/>
            <person name="Allen A.W."/>
            <person name="Alvarado L."/>
            <person name="Arachchi H.M."/>
            <person name="Berlin A.M."/>
            <person name="Chapman S.B."/>
            <person name="Gainer-Dewar J."/>
            <person name="Goldberg J."/>
            <person name="Griggs A."/>
            <person name="Gujja S."/>
            <person name="Hansen M."/>
            <person name="Howarth C."/>
            <person name="Imamovic A."/>
            <person name="Ireland A."/>
            <person name="Larimer J."/>
            <person name="McCowan C."/>
            <person name="Murphy C."/>
            <person name="Pearson M."/>
            <person name="Poon T.W."/>
            <person name="Priest M."/>
            <person name="Roberts A."/>
            <person name="Saif S."/>
            <person name="Shea T."/>
            <person name="Sisk P."/>
            <person name="Sykes S."/>
            <person name="Wortman J."/>
            <person name="Nusbaum C."/>
            <person name="Birren B."/>
        </authorList>
    </citation>
    <scope>NUCLEOTIDE SEQUENCE [LARGE SCALE GENOMIC DNA]</scope>
    <source>
        <strain evidence="12 13">CBS 114405</strain>
    </source>
</reference>
<dbReference type="GO" id="GO:0008312">
    <property type="term" value="F:7S RNA binding"/>
    <property type="evidence" value="ECO:0007669"/>
    <property type="project" value="InterPro"/>
</dbReference>
<feature type="compositionally biased region" description="Basic and acidic residues" evidence="11">
    <location>
        <begin position="608"/>
        <end position="618"/>
    </location>
</feature>
<keyword evidence="4 10" id="KW-0963">Cytoplasm</keyword>
<proteinExistence type="inferred from homology"/>
<evidence type="ECO:0000256" key="5">
    <source>
        <dbReference type="ARBA" id="ARBA00022884"/>
    </source>
</evidence>
<dbReference type="InterPro" id="IPR038253">
    <property type="entry name" value="SRP68_N_sf"/>
</dbReference>
<dbReference type="InterPro" id="IPR034652">
    <property type="entry name" value="SRP68-RBD"/>
</dbReference>
<dbReference type="RefSeq" id="XP_007762146.1">
    <property type="nucleotide sequence ID" value="XM_007763956.1"/>
</dbReference>
<dbReference type="AlphaFoldDB" id="W9VR40"/>
<dbReference type="EMBL" id="AMGW01000007">
    <property type="protein sequence ID" value="EXJ54631.1"/>
    <property type="molecule type" value="Genomic_DNA"/>
</dbReference>
<evidence type="ECO:0000256" key="1">
    <source>
        <dbReference type="ARBA" id="ARBA00004496"/>
    </source>
</evidence>
<evidence type="ECO:0000256" key="2">
    <source>
        <dbReference type="ARBA" id="ARBA00004604"/>
    </source>
</evidence>
<keyword evidence="7" id="KW-0539">Nucleus</keyword>
<feature type="compositionally biased region" description="Basic and acidic residues" evidence="11">
    <location>
        <begin position="373"/>
        <end position="402"/>
    </location>
</feature>
<dbReference type="GO" id="GO:0005786">
    <property type="term" value="C:signal recognition particle, endoplasmic reticulum targeting"/>
    <property type="evidence" value="ECO:0007669"/>
    <property type="project" value="UniProtKB-KW"/>
</dbReference>
<dbReference type="OrthoDB" id="10255118at2759"/>
<evidence type="ECO:0000256" key="11">
    <source>
        <dbReference type="SAM" id="MobiDB-lite"/>
    </source>
</evidence>
<dbReference type="Pfam" id="PF16969">
    <property type="entry name" value="SRP68"/>
    <property type="match status" value="1"/>
</dbReference>
<dbReference type="CDD" id="cd15481">
    <property type="entry name" value="SRP68-RBD"/>
    <property type="match status" value="1"/>
</dbReference>
<evidence type="ECO:0000256" key="10">
    <source>
        <dbReference type="PIRNR" id="PIRNR038995"/>
    </source>
</evidence>
<feature type="region of interest" description="Disordered" evidence="11">
    <location>
        <begin position="372"/>
        <end position="402"/>
    </location>
</feature>
<evidence type="ECO:0000256" key="8">
    <source>
        <dbReference type="ARBA" id="ARBA00023274"/>
    </source>
</evidence>
<dbReference type="InterPro" id="IPR026258">
    <property type="entry name" value="SRP68"/>
</dbReference>